<dbReference type="OrthoDB" id="45515at2759"/>
<evidence type="ECO:0000259" key="1">
    <source>
        <dbReference type="Pfam" id="PF03457"/>
    </source>
</evidence>
<dbReference type="Proteomes" id="UP000000759">
    <property type="component" value="Chromosome 22"/>
</dbReference>
<dbReference type="KEGG" id="pti:PHATRDRAFT_15859"/>
<dbReference type="GeneID" id="7195744"/>
<dbReference type="EMBL" id="CM000624">
    <property type="protein sequence ID" value="EEC44448.1"/>
    <property type="molecule type" value="Genomic_DNA"/>
</dbReference>
<dbReference type="PaxDb" id="2850-Phatr15859"/>
<feature type="domain" description="Helicase-associated" evidence="1">
    <location>
        <begin position="76"/>
        <end position="149"/>
    </location>
</feature>
<evidence type="ECO:0000313" key="3">
    <source>
        <dbReference type="Proteomes" id="UP000000759"/>
    </source>
</evidence>
<dbReference type="InterPro" id="IPR005114">
    <property type="entry name" value="Helicase_assoc"/>
</dbReference>
<reference evidence="3" key="2">
    <citation type="submission" date="2008-08" db="EMBL/GenBank/DDBJ databases">
        <authorList>
            <consortium name="Diatom Consortium"/>
            <person name="Grigoriev I."/>
            <person name="Grimwood J."/>
            <person name="Kuo A."/>
            <person name="Otillar R.P."/>
            <person name="Salamov A."/>
            <person name="Detter J.C."/>
            <person name="Lindquist E."/>
            <person name="Shapiro H."/>
            <person name="Lucas S."/>
            <person name="Glavina del Rio T."/>
            <person name="Pitluck S."/>
            <person name="Rokhsar D."/>
            <person name="Bowler C."/>
        </authorList>
    </citation>
    <scope>GENOME REANNOTATION</scope>
    <source>
        <strain evidence="3">CCAP 1055/1</strain>
    </source>
</reference>
<dbReference type="RefSeq" id="XP_002184270.1">
    <property type="nucleotide sequence ID" value="XM_002184234.1"/>
</dbReference>
<feature type="non-terminal residue" evidence="2">
    <location>
        <position position="200"/>
    </location>
</feature>
<dbReference type="InParanoid" id="B7GAX5"/>
<name>B7GAX5_PHATC</name>
<dbReference type="AlphaFoldDB" id="B7GAX5"/>
<gene>
    <name evidence="2" type="ORF">PHATRDRAFT_15859</name>
</gene>
<feature type="domain" description="Helicase-associated" evidence="1">
    <location>
        <begin position="161"/>
        <end position="200"/>
    </location>
</feature>
<organism evidence="2 3">
    <name type="scientific">Phaeodactylum tricornutum (strain CCAP 1055/1)</name>
    <dbReference type="NCBI Taxonomy" id="556484"/>
    <lineage>
        <taxon>Eukaryota</taxon>
        <taxon>Sar</taxon>
        <taxon>Stramenopiles</taxon>
        <taxon>Ochrophyta</taxon>
        <taxon>Bacillariophyta</taxon>
        <taxon>Bacillariophyceae</taxon>
        <taxon>Bacillariophycidae</taxon>
        <taxon>Naviculales</taxon>
        <taxon>Phaeodactylaceae</taxon>
        <taxon>Phaeodactylum</taxon>
    </lineage>
</organism>
<dbReference type="PANTHER" id="PTHR33418">
    <property type="entry name" value="HELICASE-ASSOCIATED"/>
    <property type="match status" value="1"/>
</dbReference>
<accession>B7GAX5</accession>
<dbReference type="Pfam" id="PF03457">
    <property type="entry name" value="HA"/>
    <property type="match status" value="3"/>
</dbReference>
<feature type="domain" description="Helicase-associated" evidence="1">
    <location>
        <begin position="6"/>
        <end position="71"/>
    </location>
</feature>
<evidence type="ECO:0000313" key="2">
    <source>
        <dbReference type="EMBL" id="EEC44448.1"/>
    </source>
</evidence>
<reference evidence="2 3" key="1">
    <citation type="journal article" date="2008" name="Nature">
        <title>The Phaeodactylum genome reveals the evolutionary history of diatom genomes.</title>
        <authorList>
            <person name="Bowler C."/>
            <person name="Allen A.E."/>
            <person name="Badger J.H."/>
            <person name="Grimwood J."/>
            <person name="Jabbari K."/>
            <person name="Kuo A."/>
            <person name="Maheswari U."/>
            <person name="Martens C."/>
            <person name="Maumus F."/>
            <person name="Otillar R.P."/>
            <person name="Rayko E."/>
            <person name="Salamov A."/>
            <person name="Vandepoele K."/>
            <person name="Beszteri B."/>
            <person name="Gruber A."/>
            <person name="Heijde M."/>
            <person name="Katinka M."/>
            <person name="Mock T."/>
            <person name="Valentin K."/>
            <person name="Verret F."/>
            <person name="Berges J.A."/>
            <person name="Brownlee C."/>
            <person name="Cadoret J.P."/>
            <person name="Chiovitti A."/>
            <person name="Choi C.J."/>
            <person name="Coesel S."/>
            <person name="De Martino A."/>
            <person name="Detter J.C."/>
            <person name="Durkin C."/>
            <person name="Falciatore A."/>
            <person name="Fournet J."/>
            <person name="Haruta M."/>
            <person name="Huysman M.J."/>
            <person name="Jenkins B.D."/>
            <person name="Jiroutova K."/>
            <person name="Jorgensen R.E."/>
            <person name="Joubert Y."/>
            <person name="Kaplan A."/>
            <person name="Kroger N."/>
            <person name="Kroth P.G."/>
            <person name="La Roche J."/>
            <person name="Lindquist E."/>
            <person name="Lommer M."/>
            <person name="Martin-Jezequel V."/>
            <person name="Lopez P.J."/>
            <person name="Lucas S."/>
            <person name="Mangogna M."/>
            <person name="McGinnis K."/>
            <person name="Medlin L.K."/>
            <person name="Montsant A."/>
            <person name="Oudot-Le Secq M.P."/>
            <person name="Napoli C."/>
            <person name="Obornik M."/>
            <person name="Parker M.S."/>
            <person name="Petit J.L."/>
            <person name="Porcel B.M."/>
            <person name="Poulsen N."/>
            <person name="Robison M."/>
            <person name="Rychlewski L."/>
            <person name="Rynearson T.A."/>
            <person name="Schmutz J."/>
            <person name="Shapiro H."/>
            <person name="Siaut M."/>
            <person name="Stanley M."/>
            <person name="Sussman M.R."/>
            <person name="Taylor A.R."/>
            <person name="Vardi A."/>
            <person name="von Dassow P."/>
            <person name="Vyverman W."/>
            <person name="Willis A."/>
            <person name="Wyrwicz L.S."/>
            <person name="Rokhsar D.S."/>
            <person name="Weissenbach J."/>
            <person name="Armbrust E.V."/>
            <person name="Green B.R."/>
            <person name="Van de Peer Y."/>
            <person name="Grigoriev I.V."/>
        </authorList>
    </citation>
    <scope>NUCLEOTIDE SEQUENCE [LARGE SCALE GENOMIC DNA]</scope>
    <source>
        <strain evidence="2 3">CCAP 1055/1</strain>
    </source>
</reference>
<protein>
    <recommendedName>
        <fullName evidence="1">Helicase-associated domain-containing protein</fullName>
    </recommendedName>
</protein>
<proteinExistence type="predicted"/>
<dbReference type="PANTHER" id="PTHR33418:SF1">
    <property type="entry name" value="HELICASE-ASSOCIATED DOMAIN-CONTAINING PROTEIN"/>
    <property type="match status" value="1"/>
</dbReference>
<dbReference type="Gene3D" id="6.10.140.530">
    <property type="match status" value="3"/>
</dbReference>
<keyword evidence="3" id="KW-1185">Reference proteome</keyword>
<sequence length="200" mass="24195">MKRYYDKQWDQMFERLLAFRDENGHCMVPKRFPPDMKLGTWVHTQRIQYRKLPVIGRLTDDRIHRLEELGFIWSLRDDWQKHYEELKEYKKSNGHCNVPARYVPNRRLGIWVSAQRQQYKIVQTPPELRPRRSAPLTDDRIELLNELGFTWTIRSRDSLGESWTQRLQDLREFRAIHGHCLVPSRYPPNPELGIWVGTQR</sequence>
<dbReference type="eggNOG" id="ENOG502SQEY">
    <property type="taxonomic scope" value="Eukaryota"/>
</dbReference>